<comment type="caution">
    <text evidence="1">The sequence shown here is derived from an EMBL/GenBank/DDBJ whole genome shotgun (WGS) entry which is preliminary data.</text>
</comment>
<dbReference type="AlphaFoldDB" id="A0AAV1RB57"/>
<dbReference type="EMBL" id="CAWUPB010000913">
    <property type="protein sequence ID" value="CAK7332101.1"/>
    <property type="molecule type" value="Genomic_DNA"/>
</dbReference>
<proteinExistence type="predicted"/>
<dbReference type="Proteomes" id="UP001314170">
    <property type="component" value="Unassembled WGS sequence"/>
</dbReference>
<evidence type="ECO:0000313" key="2">
    <source>
        <dbReference type="Proteomes" id="UP001314170"/>
    </source>
</evidence>
<protein>
    <submittedName>
        <fullName evidence="1">Uncharacterized protein</fullName>
    </submittedName>
</protein>
<organism evidence="1 2">
    <name type="scientific">Dovyalis caffra</name>
    <dbReference type="NCBI Taxonomy" id="77055"/>
    <lineage>
        <taxon>Eukaryota</taxon>
        <taxon>Viridiplantae</taxon>
        <taxon>Streptophyta</taxon>
        <taxon>Embryophyta</taxon>
        <taxon>Tracheophyta</taxon>
        <taxon>Spermatophyta</taxon>
        <taxon>Magnoliopsida</taxon>
        <taxon>eudicotyledons</taxon>
        <taxon>Gunneridae</taxon>
        <taxon>Pentapetalae</taxon>
        <taxon>rosids</taxon>
        <taxon>fabids</taxon>
        <taxon>Malpighiales</taxon>
        <taxon>Salicaceae</taxon>
        <taxon>Flacourtieae</taxon>
        <taxon>Dovyalis</taxon>
    </lineage>
</organism>
<sequence length="79" mass="9273">MERQIEIFGIILRGGLQIEWPDDVWRETLNRPSGSKIFVKEWDIYEGDKERLGSCQVFDVITVGWIPCVYKICRKVKAN</sequence>
<reference evidence="1 2" key="1">
    <citation type="submission" date="2024-01" db="EMBL/GenBank/DDBJ databases">
        <authorList>
            <person name="Waweru B."/>
        </authorList>
    </citation>
    <scope>NUCLEOTIDE SEQUENCE [LARGE SCALE GENOMIC DNA]</scope>
</reference>
<name>A0AAV1RB57_9ROSI</name>
<evidence type="ECO:0000313" key="1">
    <source>
        <dbReference type="EMBL" id="CAK7332101.1"/>
    </source>
</evidence>
<gene>
    <name evidence="1" type="ORF">DCAF_LOCUS8807</name>
</gene>
<accession>A0AAV1RB57</accession>
<keyword evidence="2" id="KW-1185">Reference proteome</keyword>